<name>A0A916XZW7_9FLAO</name>
<feature type="chain" id="PRO_5037310325" evidence="1">
    <location>
        <begin position="28"/>
        <end position="368"/>
    </location>
</feature>
<gene>
    <name evidence="3" type="ORF">GCM10011343_13470</name>
</gene>
<dbReference type="Proteomes" id="UP000625735">
    <property type="component" value="Unassembled WGS sequence"/>
</dbReference>
<dbReference type="GO" id="GO:0005615">
    <property type="term" value="C:extracellular space"/>
    <property type="evidence" value="ECO:0007669"/>
    <property type="project" value="TreeGrafter"/>
</dbReference>
<dbReference type="InterPro" id="IPR036378">
    <property type="entry name" value="FAS1_dom_sf"/>
</dbReference>
<dbReference type="EMBL" id="BMFG01000004">
    <property type="protein sequence ID" value="GGD24588.1"/>
    <property type="molecule type" value="Genomic_DNA"/>
</dbReference>
<evidence type="ECO:0000256" key="1">
    <source>
        <dbReference type="SAM" id="SignalP"/>
    </source>
</evidence>
<feature type="signal peptide" evidence="1">
    <location>
        <begin position="1"/>
        <end position="27"/>
    </location>
</feature>
<dbReference type="SUPFAM" id="SSF82153">
    <property type="entry name" value="FAS1 domain"/>
    <property type="match status" value="2"/>
</dbReference>
<proteinExistence type="predicted"/>
<dbReference type="InterPro" id="IPR050904">
    <property type="entry name" value="Adhesion/Biosynth-related"/>
</dbReference>
<dbReference type="PANTHER" id="PTHR10900">
    <property type="entry name" value="PERIOSTIN-RELATED"/>
    <property type="match status" value="1"/>
</dbReference>
<dbReference type="SMART" id="SM00554">
    <property type="entry name" value="FAS1"/>
    <property type="match status" value="2"/>
</dbReference>
<keyword evidence="1" id="KW-0732">Signal</keyword>
<sequence length="368" mass="38672">MKTNPFNLRKRVVSLAFLTAMATAVLSCDSDESVNFDSESSKLTLVETLENINNTANRAPAPGTTPIAGIAVGAEFTELVGALVYVDQELDAGLVNLFSNGTNQHTVFAPTDEAFDALYTELGVDGITDLPAELVLDVLKYHVVEGRRAANSVVPPVKSRTITTLLGATFAVNKDALLTAVGSTATITTANISASNGIIHVIDQVLLPIVPGSDKPANAPGSDSIATIAVNANFTELVAALTYVDQELNAGLVTLFANGTDQYTVFAPTNQAFENLYTDLNIDGITDLPATLVLDVLKYHVVEGRRAANSVVPRVNSRTINTLLGVSFSVNNQAVITAVGNTSSIVIPNISASNGIIHVIDTVLLPIQ</sequence>
<feature type="domain" description="FAS1" evidence="2">
    <location>
        <begin position="221"/>
        <end position="364"/>
    </location>
</feature>
<dbReference type="AlphaFoldDB" id="A0A916XZW7"/>
<reference evidence="3" key="1">
    <citation type="journal article" date="2014" name="Int. J. Syst. Evol. Microbiol.">
        <title>Complete genome sequence of Corynebacterium casei LMG S-19264T (=DSM 44701T), isolated from a smear-ripened cheese.</title>
        <authorList>
            <consortium name="US DOE Joint Genome Institute (JGI-PGF)"/>
            <person name="Walter F."/>
            <person name="Albersmeier A."/>
            <person name="Kalinowski J."/>
            <person name="Ruckert C."/>
        </authorList>
    </citation>
    <scope>NUCLEOTIDE SEQUENCE</scope>
    <source>
        <strain evidence="3">CGMCC 1.12506</strain>
    </source>
</reference>
<dbReference type="InterPro" id="IPR000782">
    <property type="entry name" value="FAS1_domain"/>
</dbReference>
<dbReference type="PANTHER" id="PTHR10900:SF77">
    <property type="entry name" value="FI19380P1"/>
    <property type="match status" value="1"/>
</dbReference>
<organism evidence="3 4">
    <name type="scientific">Flavobacterium orientale</name>
    <dbReference type="NCBI Taxonomy" id="1756020"/>
    <lineage>
        <taxon>Bacteria</taxon>
        <taxon>Pseudomonadati</taxon>
        <taxon>Bacteroidota</taxon>
        <taxon>Flavobacteriia</taxon>
        <taxon>Flavobacteriales</taxon>
        <taxon>Flavobacteriaceae</taxon>
        <taxon>Flavobacterium</taxon>
    </lineage>
</organism>
<feature type="domain" description="FAS1" evidence="2">
    <location>
        <begin position="63"/>
        <end position="206"/>
    </location>
</feature>
<dbReference type="RefSeq" id="WP_188361780.1">
    <property type="nucleotide sequence ID" value="NZ_BMFG01000004.1"/>
</dbReference>
<protein>
    <submittedName>
        <fullName evidence="3">Beta-Ig-H3/fasciclin domain-containing protein</fullName>
    </submittedName>
</protein>
<reference evidence="3" key="2">
    <citation type="submission" date="2020-09" db="EMBL/GenBank/DDBJ databases">
        <authorList>
            <person name="Sun Q."/>
            <person name="Zhou Y."/>
        </authorList>
    </citation>
    <scope>NUCLEOTIDE SEQUENCE</scope>
    <source>
        <strain evidence="3">CGMCC 1.12506</strain>
    </source>
</reference>
<keyword evidence="4" id="KW-1185">Reference proteome</keyword>
<comment type="caution">
    <text evidence="3">The sequence shown here is derived from an EMBL/GenBank/DDBJ whole genome shotgun (WGS) entry which is preliminary data.</text>
</comment>
<dbReference type="Gene3D" id="2.30.180.10">
    <property type="entry name" value="FAS1 domain"/>
    <property type="match status" value="2"/>
</dbReference>
<evidence type="ECO:0000313" key="3">
    <source>
        <dbReference type="EMBL" id="GGD24588.1"/>
    </source>
</evidence>
<dbReference type="Pfam" id="PF02469">
    <property type="entry name" value="Fasciclin"/>
    <property type="match status" value="2"/>
</dbReference>
<dbReference type="PROSITE" id="PS51257">
    <property type="entry name" value="PROKAR_LIPOPROTEIN"/>
    <property type="match status" value="1"/>
</dbReference>
<dbReference type="PROSITE" id="PS50213">
    <property type="entry name" value="FAS1"/>
    <property type="match status" value="2"/>
</dbReference>
<evidence type="ECO:0000313" key="4">
    <source>
        <dbReference type="Proteomes" id="UP000625735"/>
    </source>
</evidence>
<evidence type="ECO:0000259" key="2">
    <source>
        <dbReference type="PROSITE" id="PS50213"/>
    </source>
</evidence>
<accession>A0A916XZW7</accession>